<reference evidence="1" key="2">
    <citation type="submission" date="2022-06" db="UniProtKB">
        <authorList>
            <consortium name="EnsemblMetazoa"/>
        </authorList>
    </citation>
    <scope>IDENTIFICATION</scope>
</reference>
<evidence type="ECO:0000313" key="1">
    <source>
        <dbReference type="EnsemblMetazoa" id="OVOC8113.1"/>
    </source>
</evidence>
<dbReference type="Proteomes" id="UP000024404">
    <property type="component" value="Unassembled WGS sequence"/>
</dbReference>
<sequence length="73" mass="7916">MSEAEQRPVLTASIRWYALCCVAVDGAVRIKSSDLSSILHVHAIVLCPIAAIKTILSIDDYFLAALKFIALSI</sequence>
<dbReference type="EnsemblMetazoa" id="OVOC8113.1">
    <property type="protein sequence ID" value="OVOC8113.1"/>
    <property type="gene ID" value="WBGene00244922"/>
</dbReference>
<evidence type="ECO:0000313" key="2">
    <source>
        <dbReference type="Proteomes" id="UP000024404"/>
    </source>
</evidence>
<dbReference type="AlphaFoldDB" id="A0A8R1Y741"/>
<protein>
    <submittedName>
        <fullName evidence="1">Uncharacterized protein</fullName>
    </submittedName>
</protein>
<accession>A0A8R1Y741</accession>
<proteinExistence type="predicted"/>
<dbReference type="EMBL" id="CMVM020000246">
    <property type="status" value="NOT_ANNOTATED_CDS"/>
    <property type="molecule type" value="Genomic_DNA"/>
</dbReference>
<reference evidence="2" key="1">
    <citation type="submission" date="2013-10" db="EMBL/GenBank/DDBJ databases">
        <title>Genome sequencing of Onchocerca volvulus.</title>
        <authorList>
            <person name="Cotton J."/>
            <person name="Tsai J."/>
            <person name="Stanley E."/>
            <person name="Tracey A."/>
            <person name="Holroyd N."/>
            <person name="Lustigman S."/>
            <person name="Berriman M."/>
        </authorList>
    </citation>
    <scope>NUCLEOTIDE SEQUENCE</scope>
</reference>
<organism evidence="1 2">
    <name type="scientific">Onchocerca volvulus</name>
    <dbReference type="NCBI Taxonomy" id="6282"/>
    <lineage>
        <taxon>Eukaryota</taxon>
        <taxon>Metazoa</taxon>
        <taxon>Ecdysozoa</taxon>
        <taxon>Nematoda</taxon>
        <taxon>Chromadorea</taxon>
        <taxon>Rhabditida</taxon>
        <taxon>Spirurina</taxon>
        <taxon>Spiruromorpha</taxon>
        <taxon>Filarioidea</taxon>
        <taxon>Onchocercidae</taxon>
        <taxon>Onchocerca</taxon>
    </lineage>
</organism>
<keyword evidence="2" id="KW-1185">Reference proteome</keyword>
<name>A0A8R1Y741_ONCVO</name>